<sequence>MRHRTVFSISSRLTILFPSIFISLNFPDPARYRYERGRDHLLFIFSVTCVFHAFSRTVSCATRFHTFSLLSVPRGSKKHSPSKRRNISLFTPSHLHTLVAQFPCATWTLPMLLKRDREPTALLFKRRAMSDVESELFLLWNERMQESSASHPAYGRPGLACVMDAPASPLLPLL</sequence>
<gene>
    <name evidence="1" type="ORF">B0F90DRAFT_832080</name>
</gene>
<comment type="caution">
    <text evidence="1">The sequence shown here is derived from an EMBL/GenBank/DDBJ whole genome shotgun (WGS) entry which is preliminary data.</text>
</comment>
<proteinExistence type="predicted"/>
<evidence type="ECO:0000313" key="1">
    <source>
        <dbReference type="EMBL" id="KAI0298146.1"/>
    </source>
</evidence>
<dbReference type="Proteomes" id="UP001203297">
    <property type="component" value="Unassembled WGS sequence"/>
</dbReference>
<protein>
    <submittedName>
        <fullName evidence="1">Uncharacterized protein</fullName>
    </submittedName>
</protein>
<organism evidence="1 2">
    <name type="scientific">Multifurca ochricompacta</name>
    <dbReference type="NCBI Taxonomy" id="376703"/>
    <lineage>
        <taxon>Eukaryota</taxon>
        <taxon>Fungi</taxon>
        <taxon>Dikarya</taxon>
        <taxon>Basidiomycota</taxon>
        <taxon>Agaricomycotina</taxon>
        <taxon>Agaricomycetes</taxon>
        <taxon>Russulales</taxon>
        <taxon>Russulaceae</taxon>
        <taxon>Multifurca</taxon>
    </lineage>
</organism>
<accession>A0AAD4QJL1</accession>
<keyword evidence="2" id="KW-1185">Reference proteome</keyword>
<dbReference type="AlphaFoldDB" id="A0AAD4QJL1"/>
<evidence type="ECO:0000313" key="2">
    <source>
        <dbReference type="Proteomes" id="UP001203297"/>
    </source>
</evidence>
<dbReference type="EMBL" id="WTXG01000030">
    <property type="protein sequence ID" value="KAI0298146.1"/>
    <property type="molecule type" value="Genomic_DNA"/>
</dbReference>
<reference evidence="1" key="1">
    <citation type="journal article" date="2022" name="New Phytol.">
        <title>Evolutionary transition to the ectomycorrhizal habit in the genomes of a hyperdiverse lineage of mushroom-forming fungi.</title>
        <authorList>
            <person name="Looney B."/>
            <person name="Miyauchi S."/>
            <person name="Morin E."/>
            <person name="Drula E."/>
            <person name="Courty P.E."/>
            <person name="Kohler A."/>
            <person name="Kuo A."/>
            <person name="LaButti K."/>
            <person name="Pangilinan J."/>
            <person name="Lipzen A."/>
            <person name="Riley R."/>
            <person name="Andreopoulos W."/>
            <person name="He G."/>
            <person name="Johnson J."/>
            <person name="Nolan M."/>
            <person name="Tritt A."/>
            <person name="Barry K.W."/>
            <person name="Grigoriev I.V."/>
            <person name="Nagy L.G."/>
            <person name="Hibbett D."/>
            <person name="Henrissat B."/>
            <person name="Matheny P.B."/>
            <person name="Labbe J."/>
            <person name="Martin F.M."/>
        </authorList>
    </citation>
    <scope>NUCLEOTIDE SEQUENCE</scope>
    <source>
        <strain evidence="1">BPL690</strain>
    </source>
</reference>
<name>A0AAD4QJL1_9AGAM</name>